<dbReference type="Gene3D" id="3.40.30.10">
    <property type="entry name" value="Glutaredoxin"/>
    <property type="match status" value="1"/>
</dbReference>
<dbReference type="SUPFAM" id="SSF52833">
    <property type="entry name" value="Thioredoxin-like"/>
    <property type="match status" value="1"/>
</dbReference>
<feature type="domain" description="Thioredoxin" evidence="1">
    <location>
        <begin position="93"/>
        <end position="232"/>
    </location>
</feature>
<dbReference type="InterPro" id="IPR036249">
    <property type="entry name" value="Thioredoxin-like_sf"/>
</dbReference>
<keyword evidence="3" id="KW-1185">Reference proteome</keyword>
<dbReference type="InterPro" id="IPR050553">
    <property type="entry name" value="Thioredoxin_ResA/DsbE_sf"/>
</dbReference>
<gene>
    <name evidence="2" type="ORF">J1C55_05880</name>
</gene>
<sequence>MKRLLVILILIIGITLQNIEAQSIKIDNTTIIKDADGKKIDYDTFSKMMQSGDWTISQQKDSDGNNYIQLEKASPETKKRMEAFRARQLRTSNLEGKSATPFEMTDMEGNTITTESTKGKVVVLNFWFIACKPCIAEIPELNEIHEKYKDNKDIVFASITFDRKSKVEKFLKDTPIYYPVVPYQRTTISRFGVSSYPTNMVIGKDGKISDAISGRFLGVGLHIENAIETALKGK</sequence>
<dbReference type="InterPro" id="IPR000866">
    <property type="entry name" value="AhpC/TSA"/>
</dbReference>
<accession>A0ABS8ELM3</accession>
<evidence type="ECO:0000259" key="1">
    <source>
        <dbReference type="PROSITE" id="PS51352"/>
    </source>
</evidence>
<dbReference type="InterPro" id="IPR013766">
    <property type="entry name" value="Thioredoxin_domain"/>
</dbReference>
<dbReference type="CDD" id="cd02966">
    <property type="entry name" value="TlpA_like_family"/>
    <property type="match status" value="1"/>
</dbReference>
<evidence type="ECO:0000313" key="2">
    <source>
        <dbReference type="EMBL" id="MCC1484114.1"/>
    </source>
</evidence>
<dbReference type="Pfam" id="PF00578">
    <property type="entry name" value="AhpC-TSA"/>
    <property type="match status" value="1"/>
</dbReference>
<name>A0ABS8ELM3_9FLAO</name>
<reference evidence="2" key="1">
    <citation type="submission" date="2021-03" db="EMBL/GenBank/DDBJ databases">
        <authorList>
            <person name="Ping X."/>
        </authorList>
    </citation>
    <scope>NUCLEOTIDE SEQUENCE</scope>
    <source>
        <strain evidence="2">E313</strain>
    </source>
</reference>
<proteinExistence type="predicted"/>
<comment type="caution">
    <text evidence="2">The sequence shown here is derived from an EMBL/GenBank/DDBJ whole genome shotgun (WGS) entry which is preliminary data.</text>
</comment>
<dbReference type="RefSeq" id="WP_227476559.1">
    <property type="nucleotide sequence ID" value="NZ_JAFMPT010000005.1"/>
</dbReference>
<dbReference type="PANTHER" id="PTHR42852">
    <property type="entry name" value="THIOL:DISULFIDE INTERCHANGE PROTEIN DSBE"/>
    <property type="match status" value="1"/>
</dbReference>
<evidence type="ECO:0000313" key="3">
    <source>
        <dbReference type="Proteomes" id="UP000778797"/>
    </source>
</evidence>
<dbReference type="Proteomes" id="UP000778797">
    <property type="component" value="Unassembled WGS sequence"/>
</dbReference>
<dbReference type="EMBL" id="JAFMPT010000005">
    <property type="protein sequence ID" value="MCC1484114.1"/>
    <property type="molecule type" value="Genomic_DNA"/>
</dbReference>
<dbReference type="PROSITE" id="PS51352">
    <property type="entry name" value="THIOREDOXIN_2"/>
    <property type="match status" value="1"/>
</dbReference>
<protein>
    <submittedName>
        <fullName evidence="2">TlpA family protein disulfide reductase</fullName>
    </submittedName>
</protein>
<dbReference type="PANTHER" id="PTHR42852:SF13">
    <property type="entry name" value="PROTEIN DIPZ"/>
    <property type="match status" value="1"/>
</dbReference>
<reference evidence="2" key="2">
    <citation type="submission" date="2021-10" db="EMBL/GenBank/DDBJ databases">
        <title>Genome of Winogradskyella sp. E313.</title>
        <authorList>
            <person name="Zhou Y."/>
        </authorList>
    </citation>
    <scope>NUCLEOTIDE SEQUENCE</scope>
    <source>
        <strain evidence="2">E313</strain>
    </source>
</reference>
<organism evidence="2 3">
    <name type="scientific">Winogradskyella immobilis</name>
    <dbReference type="NCBI Taxonomy" id="2816852"/>
    <lineage>
        <taxon>Bacteria</taxon>
        <taxon>Pseudomonadati</taxon>
        <taxon>Bacteroidota</taxon>
        <taxon>Flavobacteriia</taxon>
        <taxon>Flavobacteriales</taxon>
        <taxon>Flavobacteriaceae</taxon>
        <taxon>Winogradskyella</taxon>
    </lineage>
</organism>